<evidence type="ECO:0000256" key="1">
    <source>
        <dbReference type="ARBA" id="ARBA00023015"/>
    </source>
</evidence>
<dbReference type="PANTHER" id="PTHR30055">
    <property type="entry name" value="HTH-TYPE TRANSCRIPTIONAL REGULATOR RUTR"/>
    <property type="match status" value="1"/>
</dbReference>
<evidence type="ECO:0000256" key="3">
    <source>
        <dbReference type="ARBA" id="ARBA00023163"/>
    </source>
</evidence>
<evidence type="ECO:0000259" key="5">
    <source>
        <dbReference type="PROSITE" id="PS50977"/>
    </source>
</evidence>
<keyword evidence="2 4" id="KW-0238">DNA-binding</keyword>
<comment type="caution">
    <text evidence="6">The sequence shown here is derived from an EMBL/GenBank/DDBJ whole genome shotgun (WGS) entry which is preliminary data.</text>
</comment>
<dbReference type="Gene3D" id="1.10.357.10">
    <property type="entry name" value="Tetracycline Repressor, domain 2"/>
    <property type="match status" value="1"/>
</dbReference>
<dbReference type="SUPFAM" id="SSF46689">
    <property type="entry name" value="Homeodomain-like"/>
    <property type="match status" value="1"/>
</dbReference>
<accession>A0ABP4UDX1</accession>
<organism evidence="6 7">
    <name type="scientific">Fodinicola feengrottensis</name>
    <dbReference type="NCBI Taxonomy" id="435914"/>
    <lineage>
        <taxon>Bacteria</taxon>
        <taxon>Bacillati</taxon>
        <taxon>Actinomycetota</taxon>
        <taxon>Actinomycetes</taxon>
        <taxon>Mycobacteriales</taxon>
        <taxon>Fodinicola</taxon>
    </lineage>
</organism>
<evidence type="ECO:0000313" key="7">
    <source>
        <dbReference type="Proteomes" id="UP001500618"/>
    </source>
</evidence>
<dbReference type="EMBL" id="BAAANY010000023">
    <property type="protein sequence ID" value="GAA1701152.1"/>
    <property type="molecule type" value="Genomic_DNA"/>
</dbReference>
<sequence length="208" mass="22361">MAETLRADALRNREQILAAARRLLVEYGPDHPLEDIARAAGVGIGTLYRRFPDRAALVDAVISNGMDQLVAAAETALDEEPDAWSALCRFVRFCVSMRLGGLSSVIDAQRHEAIRLQPETIRRRLVLTAALGRMVRDAQADGMLRTDVDVGDIGMVINVHVRQSAGLAHLEASVDARLAELLLAGLRAAAEPEFPLPGVPLTGPDIGG</sequence>
<feature type="DNA-binding region" description="H-T-H motif" evidence="4">
    <location>
        <begin position="32"/>
        <end position="51"/>
    </location>
</feature>
<dbReference type="InterPro" id="IPR050109">
    <property type="entry name" value="HTH-type_TetR-like_transc_reg"/>
</dbReference>
<dbReference type="InterPro" id="IPR049445">
    <property type="entry name" value="TetR_SbtR-like_C"/>
</dbReference>
<dbReference type="SUPFAM" id="SSF48498">
    <property type="entry name" value="Tetracyclin repressor-like, C-terminal domain"/>
    <property type="match status" value="1"/>
</dbReference>
<proteinExistence type="predicted"/>
<dbReference type="RefSeq" id="WP_344313537.1">
    <property type="nucleotide sequence ID" value="NZ_BAAANY010000023.1"/>
</dbReference>
<feature type="domain" description="HTH tetR-type" evidence="5">
    <location>
        <begin position="10"/>
        <end position="69"/>
    </location>
</feature>
<dbReference type="InterPro" id="IPR009057">
    <property type="entry name" value="Homeodomain-like_sf"/>
</dbReference>
<keyword evidence="1" id="KW-0805">Transcription regulation</keyword>
<evidence type="ECO:0000313" key="6">
    <source>
        <dbReference type="EMBL" id="GAA1701152.1"/>
    </source>
</evidence>
<name>A0ABP4UDX1_9ACTN</name>
<dbReference type="Pfam" id="PF21597">
    <property type="entry name" value="TetR_C_43"/>
    <property type="match status" value="1"/>
</dbReference>
<dbReference type="Pfam" id="PF00440">
    <property type="entry name" value="TetR_N"/>
    <property type="match status" value="1"/>
</dbReference>
<dbReference type="InterPro" id="IPR001647">
    <property type="entry name" value="HTH_TetR"/>
</dbReference>
<dbReference type="Proteomes" id="UP001500618">
    <property type="component" value="Unassembled WGS sequence"/>
</dbReference>
<keyword evidence="7" id="KW-1185">Reference proteome</keyword>
<keyword evidence="3" id="KW-0804">Transcription</keyword>
<reference evidence="7" key="1">
    <citation type="journal article" date="2019" name="Int. J. Syst. Evol. Microbiol.">
        <title>The Global Catalogue of Microorganisms (GCM) 10K type strain sequencing project: providing services to taxonomists for standard genome sequencing and annotation.</title>
        <authorList>
            <consortium name="The Broad Institute Genomics Platform"/>
            <consortium name="The Broad Institute Genome Sequencing Center for Infectious Disease"/>
            <person name="Wu L."/>
            <person name="Ma J."/>
        </authorList>
    </citation>
    <scope>NUCLEOTIDE SEQUENCE [LARGE SCALE GENOMIC DNA]</scope>
    <source>
        <strain evidence="7">JCM 14718</strain>
    </source>
</reference>
<evidence type="ECO:0000256" key="4">
    <source>
        <dbReference type="PROSITE-ProRule" id="PRU00335"/>
    </source>
</evidence>
<protein>
    <submittedName>
        <fullName evidence="6">TetR/AcrR family transcriptional regulator</fullName>
    </submittedName>
</protein>
<dbReference type="InterPro" id="IPR036271">
    <property type="entry name" value="Tet_transcr_reg_TetR-rel_C_sf"/>
</dbReference>
<dbReference type="PANTHER" id="PTHR30055:SF234">
    <property type="entry name" value="HTH-TYPE TRANSCRIPTIONAL REGULATOR BETI"/>
    <property type="match status" value="1"/>
</dbReference>
<dbReference type="PRINTS" id="PR00455">
    <property type="entry name" value="HTHTETR"/>
</dbReference>
<evidence type="ECO:0000256" key="2">
    <source>
        <dbReference type="ARBA" id="ARBA00023125"/>
    </source>
</evidence>
<dbReference type="PROSITE" id="PS50977">
    <property type="entry name" value="HTH_TETR_2"/>
    <property type="match status" value="1"/>
</dbReference>
<gene>
    <name evidence="6" type="ORF">GCM10009765_58380</name>
</gene>